<keyword evidence="3" id="KW-1185">Reference proteome</keyword>
<gene>
    <name evidence="2" type="ORF">LSH36_291g07013</name>
</gene>
<evidence type="ECO:0000313" key="3">
    <source>
        <dbReference type="Proteomes" id="UP001208570"/>
    </source>
</evidence>
<feature type="compositionally biased region" description="Low complexity" evidence="1">
    <location>
        <begin position="82"/>
        <end position="94"/>
    </location>
</feature>
<dbReference type="AlphaFoldDB" id="A0AAD9N3G5"/>
<feature type="compositionally biased region" description="Polar residues" evidence="1">
    <location>
        <begin position="113"/>
        <end position="132"/>
    </location>
</feature>
<proteinExistence type="predicted"/>
<organism evidence="2 3">
    <name type="scientific">Paralvinella palmiformis</name>
    <dbReference type="NCBI Taxonomy" id="53620"/>
    <lineage>
        <taxon>Eukaryota</taxon>
        <taxon>Metazoa</taxon>
        <taxon>Spiralia</taxon>
        <taxon>Lophotrochozoa</taxon>
        <taxon>Annelida</taxon>
        <taxon>Polychaeta</taxon>
        <taxon>Sedentaria</taxon>
        <taxon>Canalipalpata</taxon>
        <taxon>Terebellida</taxon>
        <taxon>Terebelliformia</taxon>
        <taxon>Alvinellidae</taxon>
        <taxon>Paralvinella</taxon>
    </lineage>
</organism>
<evidence type="ECO:0000256" key="1">
    <source>
        <dbReference type="SAM" id="MobiDB-lite"/>
    </source>
</evidence>
<name>A0AAD9N3G5_9ANNE</name>
<accession>A0AAD9N3G5</accession>
<feature type="compositionally biased region" description="Basic and acidic residues" evidence="1">
    <location>
        <begin position="58"/>
        <end position="78"/>
    </location>
</feature>
<feature type="compositionally biased region" description="Polar residues" evidence="1">
    <location>
        <begin position="15"/>
        <end position="25"/>
    </location>
</feature>
<feature type="region of interest" description="Disordered" evidence="1">
    <location>
        <begin position="1"/>
        <end position="132"/>
    </location>
</feature>
<sequence>MTSSVGRLGDKRKSSWQPESTSQKGNDYKATTLPRRSSLRAECPNVEAKPPASSSDTGKTDKKHVSVKDLSRQFERQLSEQSDTSRTSTLSRSSGWSCASDLANGNRALDGEQANQNSLNRNTATQNWTTIL</sequence>
<evidence type="ECO:0000313" key="2">
    <source>
        <dbReference type="EMBL" id="KAK2153626.1"/>
    </source>
</evidence>
<dbReference type="EMBL" id="JAODUP010000291">
    <property type="protein sequence ID" value="KAK2153626.1"/>
    <property type="molecule type" value="Genomic_DNA"/>
</dbReference>
<protein>
    <submittedName>
        <fullName evidence="2">Uncharacterized protein</fullName>
    </submittedName>
</protein>
<dbReference type="Proteomes" id="UP001208570">
    <property type="component" value="Unassembled WGS sequence"/>
</dbReference>
<reference evidence="2" key="1">
    <citation type="journal article" date="2023" name="Mol. Biol. Evol.">
        <title>Third-Generation Sequencing Reveals the Adaptive Role of the Epigenome in Three Deep-Sea Polychaetes.</title>
        <authorList>
            <person name="Perez M."/>
            <person name="Aroh O."/>
            <person name="Sun Y."/>
            <person name="Lan Y."/>
            <person name="Juniper S.K."/>
            <person name="Young C.R."/>
            <person name="Angers B."/>
            <person name="Qian P.Y."/>
        </authorList>
    </citation>
    <scope>NUCLEOTIDE SEQUENCE</scope>
    <source>
        <strain evidence="2">P08H-3</strain>
    </source>
</reference>
<comment type="caution">
    <text evidence="2">The sequence shown here is derived from an EMBL/GenBank/DDBJ whole genome shotgun (WGS) entry which is preliminary data.</text>
</comment>